<keyword evidence="8" id="KW-1133">Transmembrane helix</keyword>
<evidence type="ECO:0000256" key="4">
    <source>
        <dbReference type="ARBA" id="ARBA00022692"/>
    </source>
</evidence>
<comment type="caution">
    <text evidence="10">The sequence shown here is derived from an EMBL/GenBank/DDBJ whole genome shotgun (WGS) entry which is preliminary data.</text>
</comment>
<name>A0A4Q7MS68_9BACT</name>
<dbReference type="Proteomes" id="UP000293874">
    <property type="component" value="Unassembled WGS sequence"/>
</dbReference>
<dbReference type="Pfam" id="PF13715">
    <property type="entry name" value="CarbopepD_reg_2"/>
    <property type="match status" value="1"/>
</dbReference>
<accession>A0A4Q7MS68</accession>
<keyword evidence="4 7" id="KW-0812">Transmembrane</keyword>
<feature type="domain" description="TonB-dependent receptor plug" evidence="9">
    <location>
        <begin position="218"/>
        <end position="322"/>
    </location>
</feature>
<dbReference type="EMBL" id="SGXA01000002">
    <property type="protein sequence ID" value="RZS71636.1"/>
    <property type="molecule type" value="Genomic_DNA"/>
</dbReference>
<dbReference type="AlphaFoldDB" id="A0A4Q7MS68"/>
<reference evidence="10 11" key="1">
    <citation type="submission" date="2019-02" db="EMBL/GenBank/DDBJ databases">
        <title>Genomic Encyclopedia of Type Strains, Phase IV (KMG-IV): sequencing the most valuable type-strain genomes for metagenomic binning, comparative biology and taxonomic classification.</title>
        <authorList>
            <person name="Goeker M."/>
        </authorList>
    </citation>
    <scope>NUCLEOTIDE SEQUENCE [LARGE SCALE GENOMIC DNA]</scope>
    <source>
        <strain evidence="10 11">DSM 18116</strain>
    </source>
</reference>
<evidence type="ECO:0000256" key="3">
    <source>
        <dbReference type="ARBA" id="ARBA00022452"/>
    </source>
</evidence>
<dbReference type="Pfam" id="PF07715">
    <property type="entry name" value="Plug"/>
    <property type="match status" value="1"/>
</dbReference>
<dbReference type="InterPro" id="IPR039426">
    <property type="entry name" value="TonB-dep_rcpt-like"/>
</dbReference>
<keyword evidence="3 7" id="KW-1134">Transmembrane beta strand</keyword>
<gene>
    <name evidence="10" type="ORF">EV199_3542</name>
</gene>
<dbReference type="Gene3D" id="2.40.170.20">
    <property type="entry name" value="TonB-dependent receptor, beta-barrel domain"/>
    <property type="match status" value="1"/>
</dbReference>
<dbReference type="NCBIfam" id="TIGR04057">
    <property type="entry name" value="SusC_RagA_signa"/>
    <property type="match status" value="1"/>
</dbReference>
<keyword evidence="2 7" id="KW-0813">Transport</keyword>
<dbReference type="PROSITE" id="PS52016">
    <property type="entry name" value="TONB_DEPENDENT_REC_3"/>
    <property type="match status" value="1"/>
</dbReference>
<feature type="transmembrane region" description="Helical" evidence="8">
    <location>
        <begin position="21"/>
        <end position="39"/>
    </location>
</feature>
<dbReference type="InterPro" id="IPR008969">
    <property type="entry name" value="CarboxyPept-like_regulatory"/>
</dbReference>
<organism evidence="10 11">
    <name type="scientific">Pseudobacter ginsenosidimutans</name>
    <dbReference type="NCBI Taxonomy" id="661488"/>
    <lineage>
        <taxon>Bacteria</taxon>
        <taxon>Pseudomonadati</taxon>
        <taxon>Bacteroidota</taxon>
        <taxon>Chitinophagia</taxon>
        <taxon>Chitinophagales</taxon>
        <taxon>Chitinophagaceae</taxon>
        <taxon>Pseudobacter</taxon>
    </lineage>
</organism>
<dbReference type="Gene3D" id="2.60.40.1120">
    <property type="entry name" value="Carboxypeptidase-like, regulatory domain"/>
    <property type="match status" value="1"/>
</dbReference>
<dbReference type="InterPro" id="IPR037066">
    <property type="entry name" value="Plug_dom_sf"/>
</dbReference>
<dbReference type="Gene3D" id="2.170.130.10">
    <property type="entry name" value="TonB-dependent receptor, plug domain"/>
    <property type="match status" value="1"/>
</dbReference>
<dbReference type="InterPro" id="IPR023997">
    <property type="entry name" value="TonB-dep_OMP_SusC/RagA_CS"/>
</dbReference>
<keyword evidence="5 7" id="KW-0472">Membrane</keyword>
<evidence type="ECO:0000259" key="9">
    <source>
        <dbReference type="Pfam" id="PF07715"/>
    </source>
</evidence>
<dbReference type="NCBIfam" id="TIGR04056">
    <property type="entry name" value="OMP_RagA_SusC"/>
    <property type="match status" value="1"/>
</dbReference>
<proteinExistence type="inferred from homology"/>
<comment type="similarity">
    <text evidence="7">Belongs to the TonB-dependent receptor family.</text>
</comment>
<dbReference type="InterPro" id="IPR023996">
    <property type="entry name" value="TonB-dep_OMP_SusC/RagA"/>
</dbReference>
<evidence type="ECO:0000256" key="8">
    <source>
        <dbReference type="SAM" id="Phobius"/>
    </source>
</evidence>
<protein>
    <submittedName>
        <fullName evidence="10">TonB-linked SusC/RagA family outer membrane protein</fullName>
    </submittedName>
</protein>
<evidence type="ECO:0000256" key="5">
    <source>
        <dbReference type="ARBA" id="ARBA00023136"/>
    </source>
</evidence>
<keyword evidence="11" id="KW-1185">Reference proteome</keyword>
<keyword evidence="6 7" id="KW-0998">Cell outer membrane</keyword>
<evidence type="ECO:0000256" key="7">
    <source>
        <dbReference type="PROSITE-ProRule" id="PRU01360"/>
    </source>
</evidence>
<evidence type="ECO:0000256" key="6">
    <source>
        <dbReference type="ARBA" id="ARBA00023237"/>
    </source>
</evidence>
<evidence type="ECO:0000256" key="1">
    <source>
        <dbReference type="ARBA" id="ARBA00004571"/>
    </source>
</evidence>
<sequence length="1131" mass="125641">MKKIRICPDFPGRPTITKLVILMKLTFAIILIGCLHVSANVRSQSKVSLNMQSADIKRVLIAIEKKTSFRFLYNSSLLTEQPKVTITANNEDVLSVVNRLLANTLIAYEVLNNNLVVLKKEDVIINQVAVKGRITNAAGEPLAAVSVRVKGSNAGTSTDAEGRYSIEVPNDAVLVISSVSYLTQEISVNGRAEINIILETNNAQLEQVVVIGYGTAQKRDITGSIAKVSGREVADKPNTNPLSSLQGKVSGVSIINTGLPGQEPDIRIRGTVSRSQTKPLYVVDGLFNDNINFLNPADIESIEILKDPSSLAIFGVRGANGVIIVTTKKGRTGQLTVNLNASIGIKKITDEVKMADAVQFKTLFDEQRQNEGQPPFAYYDKFTGNSNWVDLIAKKNAIVSNNNVSVSAGTEKNKFYMGVGYIKEQGLIKHEDLDKILLSINDELRVSKAIKLSFNLNGYRATPPAANDFVQAINATPIVEPFNKERGIYNRLPDQIGGPQVPNPVMLVEEKKNTDLQREYRVIGSVSGEVNFLRDFNFKSTFYLDLGFNDQRRYTPRIRVWSADLDTADWQNGYQNTQVFQKENTYSKFQQEYLLTWKKKFGDHNLTALGGFTTYFNSYTETNGRVTQFANGTPIPRDKRFWYVDNFFGDPGTRVSGVSTGGDLFGNDKPLQWEQATVSYLFRALYNYQGKYMLNASFRRDGSSEISPENRYQNFIALGAAWEMTRENFMERQTIFDYLKVKASYGVLGNQYTEIHYPYYPQLVSGSSAVFGNNVVAAYTPSYIADQNLKWEQVRSAEAGVEFAILKNRLRVEAVYYHKKTTDLLTNYPGLSGQKPGITNAGEIENKGVEASATWTDKLPNGIGYSISGNITSFKNKVLSIYQPGFEIISGASRVTAGMPIGYFYGYVVEGVYQSYADKISSPRAGFFGEYGPGDLKFKDVAGPKDANGKPTGPDGVVDDNDRTMIGNPTPDFIYGFALSADYKGFDIGIDFQGVYGNEVFRSWGNGNTFAVFNYREDRMGRWHGAGTSNWEPQVNDLRGINKQNSSYMIEDGSYLRIRNVSIGYNVPIKKEGFTRFAKSLRVFLNAQNLVTFKDNSGFSPEFGGNAIEFGVDRGSYPLPAIYSFGFNVTF</sequence>
<evidence type="ECO:0000256" key="2">
    <source>
        <dbReference type="ARBA" id="ARBA00022448"/>
    </source>
</evidence>
<evidence type="ECO:0000313" key="10">
    <source>
        <dbReference type="EMBL" id="RZS71636.1"/>
    </source>
</evidence>
<dbReference type="SUPFAM" id="SSF49464">
    <property type="entry name" value="Carboxypeptidase regulatory domain-like"/>
    <property type="match status" value="1"/>
</dbReference>
<evidence type="ECO:0000313" key="11">
    <source>
        <dbReference type="Proteomes" id="UP000293874"/>
    </source>
</evidence>
<dbReference type="InterPro" id="IPR036942">
    <property type="entry name" value="Beta-barrel_TonB_sf"/>
</dbReference>
<dbReference type="SUPFAM" id="SSF56935">
    <property type="entry name" value="Porins"/>
    <property type="match status" value="1"/>
</dbReference>
<dbReference type="InterPro" id="IPR012910">
    <property type="entry name" value="Plug_dom"/>
</dbReference>
<comment type="subcellular location">
    <subcellularLocation>
        <location evidence="1 7">Cell outer membrane</location>
        <topology evidence="1 7">Multi-pass membrane protein</topology>
    </subcellularLocation>
</comment>
<dbReference type="GO" id="GO:0009279">
    <property type="term" value="C:cell outer membrane"/>
    <property type="evidence" value="ECO:0007669"/>
    <property type="project" value="UniProtKB-SubCell"/>
</dbReference>